<dbReference type="OrthoDB" id="17380at10239"/>
<feature type="region of interest" description="Disordered" evidence="1">
    <location>
        <begin position="116"/>
        <end position="145"/>
    </location>
</feature>
<evidence type="ECO:0000313" key="2">
    <source>
        <dbReference type="EMBL" id="ALY10623.1"/>
    </source>
</evidence>
<evidence type="ECO:0000313" key="3">
    <source>
        <dbReference type="Proteomes" id="UP000224284"/>
    </source>
</evidence>
<dbReference type="RefSeq" id="YP_009604113.1">
    <property type="nucleotide sequence ID" value="NC_041961.1"/>
</dbReference>
<keyword evidence="3" id="KW-1185">Reference proteome</keyword>
<gene>
    <name evidence="2" type="primary">88</name>
    <name evidence="2" type="ORF">TANK_88</name>
</gene>
<proteinExistence type="predicted"/>
<dbReference type="EMBL" id="KU160669">
    <property type="protein sequence ID" value="ALY10623.1"/>
    <property type="molecule type" value="Genomic_DNA"/>
</dbReference>
<feature type="compositionally biased region" description="Polar residues" evidence="1">
    <location>
        <begin position="125"/>
        <end position="134"/>
    </location>
</feature>
<evidence type="ECO:0000256" key="1">
    <source>
        <dbReference type="SAM" id="MobiDB-lite"/>
    </source>
</evidence>
<reference evidence="2 3" key="1">
    <citation type="submission" date="2015-11" db="EMBL/GenBank/DDBJ databases">
        <authorList>
            <person name="Menninger J.E."/>
            <person name="Lamey M.E."/>
            <person name="Lindemann J.M."/>
            <person name="Martynyuk T."/>
            <person name="Mele F.E."/>
            <person name="Nabua C.T."/>
            <person name="Napoli C.K."/>
            <person name="Santiago L.M."/>
            <person name="Sweetman A.T."/>
            <person name="Weinstein J.L."/>
            <person name="Barrett N.A."/>
            <person name="Buerkert T.R."/>
            <person name="Cautela J.A."/>
            <person name="Egan M.S."/>
            <person name="Erb J.E."/>
            <person name="Garrigan K.E."/>
            <person name="Hagan D.J."/>
            <person name="Hartwell M.C."/>
            <person name="Hyduchak K.M."/>
            <person name="Jacob A.E."/>
            <person name="DeNigris D.M."/>
            <person name="London S.C."/>
            <person name="King-Smith C."/>
            <person name="Lee-Soety J.Y."/>
            <person name="Bradley K.W."/>
            <person name="Asai D.J."/>
            <person name="Bowman C.A."/>
            <person name="Russell D.A."/>
            <person name="Pope W.H."/>
            <person name="Jacobs-Sera D."/>
            <person name="Hendrix R.W."/>
            <person name="Hatfull G.F."/>
        </authorList>
    </citation>
    <scope>NUCLEOTIDE SEQUENCE [LARGE SCALE GENOMIC DNA]</scope>
</reference>
<organism evidence="2 3">
    <name type="scientific">Arthrobacter phage Tank</name>
    <dbReference type="NCBI Taxonomy" id="1772319"/>
    <lineage>
        <taxon>Viruses</taxon>
        <taxon>Duplodnaviria</taxon>
        <taxon>Heunggongvirae</taxon>
        <taxon>Uroviricota</taxon>
        <taxon>Caudoviricetes</taxon>
        <taxon>Tankvirus</taxon>
        <taxon>Tankvirus tank</taxon>
    </lineage>
</organism>
<protein>
    <submittedName>
        <fullName evidence="2">Uncharacterized protein</fullName>
    </submittedName>
</protein>
<dbReference type="Proteomes" id="UP000224284">
    <property type="component" value="Segment"/>
</dbReference>
<sequence length="145" mass="16204">MTDRIEVVSLVGKAPADWDKTYTDWLAIKGRENHVNRQCSIGWHEECSDPQGANCRCLCHDGAIMWTVEGHPEGSDHVITQVEVGEHRWPPVEGEPEGTWAYWVLALDEEDAKRRAKVRWASEQPPATNITGGSTPPAEGEDPFD</sequence>
<accession>A0A0U4IQ87</accession>
<name>A0A0U4IQ87_9CAUD</name>
<dbReference type="KEGG" id="vg:40080003"/>
<dbReference type="GeneID" id="40080003"/>